<protein>
    <submittedName>
        <fullName evidence="1">Uncharacterized protein</fullName>
    </submittedName>
</protein>
<evidence type="ECO:0000313" key="1">
    <source>
        <dbReference type="EMBL" id="KAG7440338.1"/>
    </source>
</evidence>
<sequence>MSDEYGGGGKRQQHSYGTSFFRFRGTGLWILSQPSSHVFAVDGGTPFGSYEIMVTLYVVDTSVKALSIQGEFQRREHKSRCRDTDFCSQ</sequence>
<evidence type="ECO:0000313" key="2">
    <source>
        <dbReference type="Proteomes" id="UP000812287"/>
    </source>
</evidence>
<proteinExistence type="predicted"/>
<dbReference type="Proteomes" id="UP000812287">
    <property type="component" value="Unassembled WGS sequence"/>
</dbReference>
<keyword evidence="2" id="KW-1185">Reference proteome</keyword>
<name>A0A9P7VG51_9AGAR</name>
<dbReference type="AlphaFoldDB" id="A0A9P7VG51"/>
<organism evidence="1 2">
    <name type="scientific">Guyanagaster necrorhizus</name>
    <dbReference type="NCBI Taxonomy" id="856835"/>
    <lineage>
        <taxon>Eukaryota</taxon>
        <taxon>Fungi</taxon>
        <taxon>Dikarya</taxon>
        <taxon>Basidiomycota</taxon>
        <taxon>Agaricomycotina</taxon>
        <taxon>Agaricomycetes</taxon>
        <taxon>Agaricomycetidae</taxon>
        <taxon>Agaricales</taxon>
        <taxon>Marasmiineae</taxon>
        <taxon>Physalacriaceae</taxon>
        <taxon>Guyanagaster</taxon>
    </lineage>
</organism>
<comment type="caution">
    <text evidence="1">The sequence shown here is derived from an EMBL/GenBank/DDBJ whole genome shotgun (WGS) entry which is preliminary data.</text>
</comment>
<reference evidence="1" key="1">
    <citation type="submission" date="2020-11" db="EMBL/GenBank/DDBJ databases">
        <title>Adaptations for nitrogen fixation in a non-lichenized fungal sporocarp promotes dispersal by wood-feeding termites.</title>
        <authorList>
            <consortium name="DOE Joint Genome Institute"/>
            <person name="Koch R.A."/>
            <person name="Yoon G."/>
            <person name="Arayal U."/>
            <person name="Lail K."/>
            <person name="Amirebrahimi M."/>
            <person name="Labutti K."/>
            <person name="Lipzen A."/>
            <person name="Riley R."/>
            <person name="Barry K."/>
            <person name="Henrissat B."/>
            <person name="Grigoriev I.V."/>
            <person name="Herr J.R."/>
            <person name="Aime M.C."/>
        </authorList>
    </citation>
    <scope>NUCLEOTIDE SEQUENCE</scope>
    <source>
        <strain evidence="1">MCA 3950</strain>
    </source>
</reference>
<dbReference type="EMBL" id="MU250573">
    <property type="protein sequence ID" value="KAG7440338.1"/>
    <property type="molecule type" value="Genomic_DNA"/>
</dbReference>
<accession>A0A9P7VG51</accession>
<dbReference type="GeneID" id="66101916"/>
<dbReference type="RefSeq" id="XP_043033838.1">
    <property type="nucleotide sequence ID" value="XM_043179622.1"/>
</dbReference>
<gene>
    <name evidence="1" type="ORF">BT62DRAFT_1080953</name>
</gene>